<feature type="domain" description="Activator of Hsp90 ATPase homologue 1/2-like C-terminal" evidence="2">
    <location>
        <begin position="20"/>
        <end position="144"/>
    </location>
</feature>
<organism evidence="3 4">
    <name type="scientific">Pseudorhodoplanes sinuspersici</name>
    <dbReference type="NCBI Taxonomy" id="1235591"/>
    <lineage>
        <taxon>Bacteria</taxon>
        <taxon>Pseudomonadati</taxon>
        <taxon>Pseudomonadota</taxon>
        <taxon>Alphaproteobacteria</taxon>
        <taxon>Hyphomicrobiales</taxon>
        <taxon>Pseudorhodoplanes</taxon>
    </lineage>
</organism>
<dbReference type="KEGG" id="psin:CAK95_21445"/>
<dbReference type="EMBL" id="CP021112">
    <property type="protein sequence ID" value="ARQ01380.1"/>
    <property type="molecule type" value="Genomic_DNA"/>
</dbReference>
<reference evidence="3 4" key="1">
    <citation type="submission" date="2017-05" db="EMBL/GenBank/DDBJ databases">
        <title>Full genome sequence of Pseudorhodoplanes sinuspersici.</title>
        <authorList>
            <person name="Dastgheib S.M.M."/>
            <person name="Shavandi M."/>
            <person name="Tirandaz H."/>
        </authorList>
    </citation>
    <scope>NUCLEOTIDE SEQUENCE [LARGE SCALE GENOMIC DNA]</scope>
    <source>
        <strain evidence="3 4">RIPI110</strain>
    </source>
</reference>
<dbReference type="Proteomes" id="UP000194137">
    <property type="component" value="Chromosome"/>
</dbReference>
<evidence type="ECO:0000259" key="2">
    <source>
        <dbReference type="Pfam" id="PF08327"/>
    </source>
</evidence>
<evidence type="ECO:0000256" key="1">
    <source>
        <dbReference type="ARBA" id="ARBA00006817"/>
    </source>
</evidence>
<proteinExistence type="inferred from homology"/>
<dbReference type="Gene3D" id="3.30.530.20">
    <property type="match status" value="1"/>
</dbReference>
<dbReference type="AlphaFoldDB" id="A0A1W6ZVN5"/>
<dbReference type="OrthoDB" id="9815653at2"/>
<dbReference type="STRING" id="1235591.CAK95_21445"/>
<dbReference type="RefSeq" id="WP_086089775.1">
    <property type="nucleotide sequence ID" value="NZ_CP021112.1"/>
</dbReference>
<evidence type="ECO:0000313" key="4">
    <source>
        <dbReference type="Proteomes" id="UP000194137"/>
    </source>
</evidence>
<comment type="similarity">
    <text evidence="1">Belongs to the AHA1 family.</text>
</comment>
<dbReference type="SUPFAM" id="SSF55961">
    <property type="entry name" value="Bet v1-like"/>
    <property type="match status" value="1"/>
</dbReference>
<protein>
    <submittedName>
        <fullName evidence="3">ATPase</fullName>
    </submittedName>
</protein>
<dbReference type="CDD" id="cd08893">
    <property type="entry name" value="SRPBCC_CalC_Aha1-like_GntR-HTH"/>
    <property type="match status" value="1"/>
</dbReference>
<sequence>MTDISQFKPKTVYVTYIASTPERVWQALTDPEFSRQYFFGFAIDVEPKPGGAFHYRYPDGRVHISGKVLDWSPPRRFVCTWIVEGMEGFGELPECIVAYDIEPAGDAVKLTMTESHSWDVPEAIMAGGRSGWPAILSNLKSVLETGRPMTIQMAPPEGFMEAVKRAVAERPWKR</sequence>
<evidence type="ECO:0000313" key="3">
    <source>
        <dbReference type="EMBL" id="ARQ01380.1"/>
    </source>
</evidence>
<dbReference type="Pfam" id="PF08327">
    <property type="entry name" value="AHSA1"/>
    <property type="match status" value="1"/>
</dbReference>
<dbReference type="InterPro" id="IPR013538">
    <property type="entry name" value="ASHA1/2-like_C"/>
</dbReference>
<keyword evidence="4" id="KW-1185">Reference proteome</keyword>
<gene>
    <name evidence="3" type="ORF">CAK95_21445</name>
</gene>
<accession>A0A1W6ZVN5</accession>
<name>A0A1W6ZVN5_9HYPH</name>
<dbReference type="InterPro" id="IPR023393">
    <property type="entry name" value="START-like_dom_sf"/>
</dbReference>